<evidence type="ECO:0000256" key="3">
    <source>
        <dbReference type="ARBA" id="ARBA00006702"/>
    </source>
</evidence>
<sequence>MIVSQNMVAEAEIICQNMVSTEVSGFESVVRCPETIANAVIETPAVKFVPTIHSGSHSDIGVRRSMDDDHIRIDDLSAHVGPLFKSSLPSAFYAVFDGHGGPEAATYIKRNAMRLFFEDADLPHTVDFDDAFFKELENSHKKAFLLADQALADEHSVDGSCGTTALTALVLGRQLLVANAGDCRAVLCRKGIAFDMSQDHKHTYLPERRRVEQLGGYFDGEYLNSYLSVTRTLGNWDFKLPLGSSSPLIAEPEVQRVKLTEDDEFLILSCDGIWDVMSSQYAVSLVRRELRKHNDPQQCARELVKEALRMHAADNLTVIVVCLSSPDRAVEPRSEGPRLRNCSFLRLRSLLEGN</sequence>
<evidence type="ECO:0000256" key="7">
    <source>
        <dbReference type="ARBA" id="ARBA00022842"/>
    </source>
</evidence>
<dbReference type="AlphaFoldDB" id="A0A2P6QZD6"/>
<dbReference type="GO" id="GO:0046872">
    <property type="term" value="F:metal ion binding"/>
    <property type="evidence" value="ECO:0007669"/>
    <property type="project" value="UniProtKB-KW"/>
</dbReference>
<evidence type="ECO:0000256" key="10">
    <source>
        <dbReference type="ARBA" id="ARBA00047761"/>
    </source>
</evidence>
<dbReference type="GO" id="GO:0004722">
    <property type="term" value="F:protein serine/threonine phosphatase activity"/>
    <property type="evidence" value="ECO:0007669"/>
    <property type="project" value="UniProtKB-EC"/>
</dbReference>
<dbReference type="Pfam" id="PF00481">
    <property type="entry name" value="PP2C"/>
    <property type="match status" value="1"/>
</dbReference>
<protein>
    <recommendedName>
        <fullName evidence="4">protein-serine/threonine phosphatase</fullName>
        <ecNumber evidence="4">3.1.3.16</ecNumber>
    </recommendedName>
</protein>
<comment type="catalytic activity">
    <reaction evidence="11">
        <text>O-phospho-L-threonyl-[protein] + H2O = L-threonyl-[protein] + phosphate</text>
        <dbReference type="Rhea" id="RHEA:47004"/>
        <dbReference type="Rhea" id="RHEA-COMP:11060"/>
        <dbReference type="Rhea" id="RHEA-COMP:11605"/>
        <dbReference type="ChEBI" id="CHEBI:15377"/>
        <dbReference type="ChEBI" id="CHEBI:30013"/>
        <dbReference type="ChEBI" id="CHEBI:43474"/>
        <dbReference type="ChEBI" id="CHEBI:61977"/>
        <dbReference type="EC" id="3.1.3.16"/>
    </reaction>
</comment>
<keyword evidence="8 12" id="KW-0904">Protein phosphatase</keyword>
<comment type="caution">
    <text evidence="14">The sequence shown here is derived from an EMBL/GenBank/DDBJ whole genome shotgun (WGS) entry which is preliminary data.</text>
</comment>
<proteinExistence type="inferred from homology"/>
<dbReference type="CDD" id="cd00143">
    <property type="entry name" value="PP2Cc"/>
    <property type="match status" value="1"/>
</dbReference>
<dbReference type="SUPFAM" id="SSF81606">
    <property type="entry name" value="PP2C-like"/>
    <property type="match status" value="1"/>
</dbReference>
<dbReference type="SMART" id="SM00331">
    <property type="entry name" value="PP2C_SIG"/>
    <property type="match status" value="1"/>
</dbReference>
<comment type="cofactor">
    <cofactor evidence="1">
        <name>Mn(2+)</name>
        <dbReference type="ChEBI" id="CHEBI:29035"/>
    </cofactor>
</comment>
<evidence type="ECO:0000256" key="11">
    <source>
        <dbReference type="ARBA" id="ARBA00048336"/>
    </source>
</evidence>
<dbReference type="GO" id="GO:0005634">
    <property type="term" value="C:nucleus"/>
    <property type="evidence" value="ECO:0007669"/>
    <property type="project" value="UniProtKB-ARBA"/>
</dbReference>
<keyword evidence="9" id="KW-0464">Manganese</keyword>
<comment type="cofactor">
    <cofactor evidence="2">
        <name>Mg(2+)</name>
        <dbReference type="ChEBI" id="CHEBI:18420"/>
    </cofactor>
</comment>
<dbReference type="InterPro" id="IPR000222">
    <property type="entry name" value="PP2C_BS"/>
</dbReference>
<dbReference type="FunFam" id="3.60.40.10:FF:000004">
    <property type="entry name" value="Probable protein phosphatase 2C 22"/>
    <property type="match status" value="1"/>
</dbReference>
<gene>
    <name evidence="14" type="ORF">RchiOBHm_Chr4g0426341</name>
</gene>
<evidence type="ECO:0000256" key="8">
    <source>
        <dbReference type="ARBA" id="ARBA00022912"/>
    </source>
</evidence>
<evidence type="ECO:0000313" key="14">
    <source>
        <dbReference type="EMBL" id="PRQ39540.1"/>
    </source>
</evidence>
<dbReference type="InterPro" id="IPR001932">
    <property type="entry name" value="PPM-type_phosphatase-like_dom"/>
</dbReference>
<dbReference type="OMA" id="ICQQSIP"/>
<dbReference type="InterPro" id="IPR036457">
    <property type="entry name" value="PPM-type-like_dom_sf"/>
</dbReference>
<evidence type="ECO:0000256" key="6">
    <source>
        <dbReference type="ARBA" id="ARBA00022801"/>
    </source>
</evidence>
<evidence type="ECO:0000256" key="2">
    <source>
        <dbReference type="ARBA" id="ARBA00001946"/>
    </source>
</evidence>
<evidence type="ECO:0000256" key="12">
    <source>
        <dbReference type="RuleBase" id="RU003465"/>
    </source>
</evidence>
<keyword evidence="15" id="KW-1185">Reference proteome</keyword>
<dbReference type="EMBL" id="PDCK01000042">
    <property type="protein sequence ID" value="PRQ39540.1"/>
    <property type="molecule type" value="Genomic_DNA"/>
</dbReference>
<dbReference type="PROSITE" id="PS51746">
    <property type="entry name" value="PPM_2"/>
    <property type="match status" value="1"/>
</dbReference>
<organism evidence="14 15">
    <name type="scientific">Rosa chinensis</name>
    <name type="common">China rose</name>
    <dbReference type="NCBI Taxonomy" id="74649"/>
    <lineage>
        <taxon>Eukaryota</taxon>
        <taxon>Viridiplantae</taxon>
        <taxon>Streptophyta</taxon>
        <taxon>Embryophyta</taxon>
        <taxon>Tracheophyta</taxon>
        <taxon>Spermatophyta</taxon>
        <taxon>Magnoliopsida</taxon>
        <taxon>eudicotyledons</taxon>
        <taxon>Gunneridae</taxon>
        <taxon>Pentapetalae</taxon>
        <taxon>rosids</taxon>
        <taxon>fabids</taxon>
        <taxon>Rosales</taxon>
        <taxon>Rosaceae</taxon>
        <taxon>Rosoideae</taxon>
        <taxon>Rosoideae incertae sedis</taxon>
        <taxon>Rosa</taxon>
    </lineage>
</organism>
<comment type="similarity">
    <text evidence="3 12">Belongs to the PP2C family.</text>
</comment>
<feature type="domain" description="PPM-type phosphatase" evidence="13">
    <location>
        <begin position="53"/>
        <end position="323"/>
    </location>
</feature>
<dbReference type="PANTHER" id="PTHR13832:SF620">
    <property type="entry name" value="PROTEIN PHOSPHATASE 2C 13-RELATED"/>
    <property type="match status" value="1"/>
</dbReference>
<evidence type="ECO:0000256" key="1">
    <source>
        <dbReference type="ARBA" id="ARBA00001936"/>
    </source>
</evidence>
<dbReference type="InterPro" id="IPR015655">
    <property type="entry name" value="PP2C"/>
</dbReference>
<reference evidence="14 15" key="1">
    <citation type="journal article" date="2018" name="Nat. Genet.">
        <title>The Rosa genome provides new insights in the design of modern roses.</title>
        <authorList>
            <person name="Bendahmane M."/>
        </authorList>
    </citation>
    <scope>NUCLEOTIDE SEQUENCE [LARGE SCALE GENOMIC DNA]</scope>
    <source>
        <strain evidence="15">cv. Old Blush</strain>
    </source>
</reference>
<dbReference type="Gene3D" id="3.60.40.10">
    <property type="entry name" value="PPM-type phosphatase domain"/>
    <property type="match status" value="1"/>
</dbReference>
<keyword evidence="6 12" id="KW-0378">Hydrolase</keyword>
<dbReference type="PANTHER" id="PTHR13832">
    <property type="entry name" value="PROTEIN PHOSPHATASE 2C"/>
    <property type="match status" value="1"/>
</dbReference>
<dbReference type="SMART" id="SM00332">
    <property type="entry name" value="PP2Cc"/>
    <property type="match status" value="1"/>
</dbReference>
<dbReference type="Proteomes" id="UP000238479">
    <property type="component" value="Chromosome 4"/>
</dbReference>
<keyword evidence="7" id="KW-0460">Magnesium</keyword>
<evidence type="ECO:0000313" key="15">
    <source>
        <dbReference type="Proteomes" id="UP000238479"/>
    </source>
</evidence>
<evidence type="ECO:0000256" key="4">
    <source>
        <dbReference type="ARBA" id="ARBA00013081"/>
    </source>
</evidence>
<dbReference type="STRING" id="74649.A0A2P6QZD6"/>
<keyword evidence="5" id="KW-0479">Metal-binding</keyword>
<dbReference type="Gramene" id="PRQ39540">
    <property type="protein sequence ID" value="PRQ39540"/>
    <property type="gene ID" value="RchiOBHm_Chr4g0426341"/>
</dbReference>
<dbReference type="OrthoDB" id="10264738at2759"/>
<evidence type="ECO:0000256" key="9">
    <source>
        <dbReference type="ARBA" id="ARBA00023211"/>
    </source>
</evidence>
<dbReference type="GO" id="GO:0005737">
    <property type="term" value="C:cytoplasm"/>
    <property type="evidence" value="ECO:0007669"/>
    <property type="project" value="UniProtKB-ARBA"/>
</dbReference>
<name>A0A2P6QZD6_ROSCH</name>
<evidence type="ECO:0000259" key="13">
    <source>
        <dbReference type="PROSITE" id="PS51746"/>
    </source>
</evidence>
<accession>A0A2P6QZD6</accession>
<dbReference type="PROSITE" id="PS01032">
    <property type="entry name" value="PPM_1"/>
    <property type="match status" value="1"/>
</dbReference>
<evidence type="ECO:0000256" key="5">
    <source>
        <dbReference type="ARBA" id="ARBA00022723"/>
    </source>
</evidence>
<comment type="catalytic activity">
    <reaction evidence="10">
        <text>O-phospho-L-seryl-[protein] + H2O = L-seryl-[protein] + phosphate</text>
        <dbReference type="Rhea" id="RHEA:20629"/>
        <dbReference type="Rhea" id="RHEA-COMP:9863"/>
        <dbReference type="Rhea" id="RHEA-COMP:11604"/>
        <dbReference type="ChEBI" id="CHEBI:15377"/>
        <dbReference type="ChEBI" id="CHEBI:29999"/>
        <dbReference type="ChEBI" id="CHEBI:43474"/>
        <dbReference type="ChEBI" id="CHEBI:83421"/>
        <dbReference type="EC" id="3.1.3.16"/>
    </reaction>
</comment>
<dbReference type="EC" id="3.1.3.16" evidence="4"/>